<dbReference type="InterPro" id="IPR013766">
    <property type="entry name" value="Thioredoxin_domain"/>
</dbReference>
<evidence type="ECO:0000256" key="3">
    <source>
        <dbReference type="ARBA" id="ARBA00023157"/>
    </source>
</evidence>
<reference evidence="6" key="1">
    <citation type="submission" date="2022-03" db="EMBL/GenBank/DDBJ databases">
        <title>De novo assembled genomes of Belliella spp. (Cyclobacteriaceae) strains.</title>
        <authorList>
            <person name="Szabo A."/>
            <person name="Korponai K."/>
            <person name="Felfoldi T."/>
        </authorList>
    </citation>
    <scope>NUCLEOTIDE SEQUENCE</scope>
    <source>
        <strain evidence="6">DSM 111904</strain>
    </source>
</reference>
<accession>A0ABS9V5R6</accession>
<dbReference type="CDD" id="cd02966">
    <property type="entry name" value="TlpA_like_family"/>
    <property type="match status" value="1"/>
</dbReference>
<evidence type="ECO:0000259" key="5">
    <source>
        <dbReference type="PROSITE" id="PS51352"/>
    </source>
</evidence>
<sequence>MASPRYMDFLVKLAIVNARVNGGRAIDHMQSYTPLLRDRLMTKYIADNLKRLPDSEFLLNRVMSAVDDPWALKTLQELYLAQHAGEEFLDVELENEKGERIHISSFKGKVLVLDFWITGCRACVGLFQSTLKPLQEQFKKGGNVEFISISADQNREMWLKSLHTGKYTDENAQNLRIPTKDNPLLSKYKIQSYPSLLLIDENGKLLKSTGIPTEKEGLSNVIKESMDN</sequence>
<evidence type="ECO:0000256" key="2">
    <source>
        <dbReference type="ARBA" id="ARBA00022748"/>
    </source>
</evidence>
<proteinExistence type="predicted"/>
<keyword evidence="7" id="KW-1185">Reference proteome</keyword>
<dbReference type="PROSITE" id="PS51352">
    <property type="entry name" value="THIOREDOXIN_2"/>
    <property type="match status" value="1"/>
</dbReference>
<evidence type="ECO:0000313" key="7">
    <source>
        <dbReference type="Proteomes" id="UP001165489"/>
    </source>
</evidence>
<dbReference type="InterPro" id="IPR050553">
    <property type="entry name" value="Thioredoxin_ResA/DsbE_sf"/>
</dbReference>
<keyword evidence="4" id="KW-0676">Redox-active center</keyword>
<dbReference type="Pfam" id="PF13905">
    <property type="entry name" value="Thioredoxin_8"/>
    <property type="match status" value="1"/>
</dbReference>
<protein>
    <submittedName>
        <fullName evidence="6">Thioredoxin family protein</fullName>
    </submittedName>
</protein>
<dbReference type="InterPro" id="IPR012336">
    <property type="entry name" value="Thioredoxin-like_fold"/>
</dbReference>
<gene>
    <name evidence="6" type="ORF">MM239_20360</name>
</gene>
<feature type="domain" description="Thioredoxin" evidence="5">
    <location>
        <begin position="82"/>
        <end position="227"/>
    </location>
</feature>
<dbReference type="Proteomes" id="UP001165489">
    <property type="component" value="Unassembled WGS sequence"/>
</dbReference>
<dbReference type="InterPro" id="IPR036249">
    <property type="entry name" value="Thioredoxin-like_sf"/>
</dbReference>
<evidence type="ECO:0000256" key="4">
    <source>
        <dbReference type="ARBA" id="ARBA00023284"/>
    </source>
</evidence>
<name>A0ABS9V5R6_9BACT</name>
<comment type="caution">
    <text evidence="6">The sequence shown here is derived from an EMBL/GenBank/DDBJ whole genome shotgun (WGS) entry which is preliminary data.</text>
</comment>
<organism evidence="6 7">
    <name type="scientific">Belliella filtrata</name>
    <dbReference type="NCBI Taxonomy" id="2923435"/>
    <lineage>
        <taxon>Bacteria</taxon>
        <taxon>Pseudomonadati</taxon>
        <taxon>Bacteroidota</taxon>
        <taxon>Cytophagia</taxon>
        <taxon>Cytophagales</taxon>
        <taxon>Cyclobacteriaceae</taxon>
        <taxon>Belliella</taxon>
    </lineage>
</organism>
<evidence type="ECO:0000256" key="1">
    <source>
        <dbReference type="ARBA" id="ARBA00004196"/>
    </source>
</evidence>
<dbReference type="EMBL" id="JAKZGP010000110">
    <property type="protein sequence ID" value="MCH7411751.1"/>
    <property type="molecule type" value="Genomic_DNA"/>
</dbReference>
<dbReference type="RefSeq" id="WP_241350176.1">
    <property type="nucleotide sequence ID" value="NZ_JAKZGP010000110.1"/>
</dbReference>
<keyword evidence="2" id="KW-0201">Cytochrome c-type biogenesis</keyword>
<dbReference type="PANTHER" id="PTHR42852">
    <property type="entry name" value="THIOL:DISULFIDE INTERCHANGE PROTEIN DSBE"/>
    <property type="match status" value="1"/>
</dbReference>
<evidence type="ECO:0000313" key="6">
    <source>
        <dbReference type="EMBL" id="MCH7411751.1"/>
    </source>
</evidence>
<keyword evidence="3" id="KW-1015">Disulfide bond</keyword>
<dbReference type="SUPFAM" id="SSF52833">
    <property type="entry name" value="Thioredoxin-like"/>
    <property type="match status" value="1"/>
</dbReference>
<dbReference type="Gene3D" id="3.40.30.10">
    <property type="entry name" value="Glutaredoxin"/>
    <property type="match status" value="1"/>
</dbReference>
<dbReference type="PANTHER" id="PTHR42852:SF6">
    <property type="entry name" value="THIOL:DISULFIDE INTERCHANGE PROTEIN DSBE"/>
    <property type="match status" value="1"/>
</dbReference>
<comment type="subcellular location">
    <subcellularLocation>
        <location evidence="1">Cell envelope</location>
    </subcellularLocation>
</comment>